<gene>
    <name evidence="2" type="ORF">LIER_02595</name>
</gene>
<dbReference type="Proteomes" id="UP001454036">
    <property type="component" value="Unassembled WGS sequence"/>
</dbReference>
<evidence type="ECO:0000313" key="3">
    <source>
        <dbReference type="Proteomes" id="UP001454036"/>
    </source>
</evidence>
<feature type="region of interest" description="Disordered" evidence="1">
    <location>
        <begin position="1"/>
        <end position="28"/>
    </location>
</feature>
<protein>
    <submittedName>
        <fullName evidence="2">Uncharacterized protein</fullName>
    </submittedName>
</protein>
<evidence type="ECO:0000256" key="1">
    <source>
        <dbReference type="SAM" id="MobiDB-lite"/>
    </source>
</evidence>
<name>A0AAV3NR62_LITER</name>
<sequence>MVVPNPSSFFPDMDLPHEPSSSSFAGKRPLDEVVLQGNEKRARGTSELFDPPKDGIPPPPFPASDPLMVAGFFNPEFLTPPYTLLGSQQICVDTPFKSNLQSFHAVRPLLLEGLCERYSNALDPLKVYGDMCRYLIQVANVGFELARRADCLGEENKDLKAQDPSAKVTSLEEELAKVKAELAGSHRINVLLNNEKKKLMEDYLGLQKRHEDATSKLDKLKAESSGFDVQITQLSRYKDAAVAEAYRTIQEQSTEFESALSAAVERFKKSSEFLDALGANAAYGVCSFVRKYKEKYPDLHADYIEFQEGYNSSWFAELSLDAPSDDEEDENEAPPTS</sequence>
<organism evidence="2 3">
    <name type="scientific">Lithospermum erythrorhizon</name>
    <name type="common">Purple gromwell</name>
    <name type="synonym">Lithospermum officinale var. erythrorhizon</name>
    <dbReference type="NCBI Taxonomy" id="34254"/>
    <lineage>
        <taxon>Eukaryota</taxon>
        <taxon>Viridiplantae</taxon>
        <taxon>Streptophyta</taxon>
        <taxon>Embryophyta</taxon>
        <taxon>Tracheophyta</taxon>
        <taxon>Spermatophyta</taxon>
        <taxon>Magnoliopsida</taxon>
        <taxon>eudicotyledons</taxon>
        <taxon>Gunneridae</taxon>
        <taxon>Pentapetalae</taxon>
        <taxon>asterids</taxon>
        <taxon>lamiids</taxon>
        <taxon>Boraginales</taxon>
        <taxon>Boraginaceae</taxon>
        <taxon>Boraginoideae</taxon>
        <taxon>Lithospermeae</taxon>
        <taxon>Lithospermum</taxon>
    </lineage>
</organism>
<keyword evidence="3" id="KW-1185">Reference proteome</keyword>
<dbReference type="AlphaFoldDB" id="A0AAV3NR62"/>
<reference evidence="2 3" key="1">
    <citation type="submission" date="2024-01" db="EMBL/GenBank/DDBJ databases">
        <title>The complete chloroplast genome sequence of Lithospermum erythrorhizon: insights into the phylogenetic relationship among Boraginaceae species and the maternal lineages of purple gromwells.</title>
        <authorList>
            <person name="Okada T."/>
            <person name="Watanabe K."/>
        </authorList>
    </citation>
    <scope>NUCLEOTIDE SEQUENCE [LARGE SCALE GENOMIC DNA]</scope>
</reference>
<proteinExistence type="predicted"/>
<comment type="caution">
    <text evidence="2">The sequence shown here is derived from an EMBL/GenBank/DDBJ whole genome shotgun (WGS) entry which is preliminary data.</text>
</comment>
<evidence type="ECO:0000313" key="2">
    <source>
        <dbReference type="EMBL" id="GAA0141458.1"/>
    </source>
</evidence>
<dbReference type="EMBL" id="BAABME010000286">
    <property type="protein sequence ID" value="GAA0141458.1"/>
    <property type="molecule type" value="Genomic_DNA"/>
</dbReference>
<accession>A0AAV3NR62</accession>